<gene>
    <name evidence="2" type="ORF">BHU61_00295</name>
</gene>
<comment type="caution">
    <text evidence="2">The sequence shown here is derived from an EMBL/GenBank/DDBJ whole genome shotgun (WGS) entry which is preliminary data.</text>
</comment>
<evidence type="ECO:0008006" key="4">
    <source>
        <dbReference type="Google" id="ProtNLM"/>
    </source>
</evidence>
<evidence type="ECO:0000313" key="2">
    <source>
        <dbReference type="EMBL" id="RAK45918.1"/>
    </source>
</evidence>
<dbReference type="AlphaFoldDB" id="A0A327ZY15"/>
<feature type="signal peptide" evidence="1">
    <location>
        <begin position="1"/>
        <end position="26"/>
    </location>
</feature>
<feature type="chain" id="PRO_5016245492" description="Surface layer protein A domain-containing protein" evidence="1">
    <location>
        <begin position="27"/>
        <end position="219"/>
    </location>
</feature>
<sequence length="219" mass="25109">MKKLLVSSVAASLLVSGLVGTNEAEAAKANIDYSNPSVAKKAKAGKLSMDGFVIGAKVGTYYKTKKYYNEAARKFWLKENNVYWFHKEYDIAFADFQSSKKVSLKNKKITRIVDKNIDEKRIIPRTKMLKVYGKPLRTQTTVASYENDDSKIVDVYKNITFFYTYRVGYNEAPKLESTVIFHNKNNKDLEKWYYYAANDAGSDGNMMNEYITSSEWSSY</sequence>
<dbReference type="EMBL" id="PZJH01000001">
    <property type="protein sequence ID" value="RAK45918.1"/>
    <property type="molecule type" value="Genomic_DNA"/>
</dbReference>
<reference evidence="2 3" key="1">
    <citation type="journal article" date="2018" name="Front. Microbiol.">
        <title>Description and Comparative Genomics of Macrococcus caseolyticus subsp. hominis subsp. nov., Macrococcus goetzii sp. nov., Macrococcus epidermidis sp. nov., and Macrococcus bohemicus sp. nov., Novel Macrococci From Human Clinical Material With Virulence Potential and Suspected Uptake of Foreign DNA by Natural Transformation.</title>
        <authorList>
            <person name="Maslanova I."/>
            <person name="Wertheimer Z."/>
            <person name="Sedlacek I."/>
            <person name="Svec P."/>
            <person name="Indrakova A."/>
            <person name="Kovarovic V."/>
            <person name="Schumann P."/>
            <person name="Sproer C."/>
            <person name="Kralova S."/>
            <person name="Sedo O."/>
            <person name="Kristofova L."/>
            <person name="Vrbovska V."/>
            <person name="Fuzik T."/>
            <person name="Petras P."/>
            <person name="Zdrahal Z."/>
            <person name="Ruzickova V."/>
            <person name="Doskar J."/>
            <person name="Pantucek R."/>
        </authorList>
    </citation>
    <scope>NUCLEOTIDE SEQUENCE [LARGE SCALE GENOMIC DNA]</scope>
    <source>
        <strain evidence="2 3">01/688</strain>
    </source>
</reference>
<accession>A0A327ZY15</accession>
<protein>
    <recommendedName>
        <fullName evidence="4">Surface layer protein A domain-containing protein</fullName>
    </recommendedName>
</protein>
<evidence type="ECO:0000256" key="1">
    <source>
        <dbReference type="SAM" id="SignalP"/>
    </source>
</evidence>
<proteinExistence type="predicted"/>
<evidence type="ECO:0000313" key="3">
    <source>
        <dbReference type="Proteomes" id="UP000249808"/>
    </source>
</evidence>
<dbReference type="RefSeq" id="WP_111714099.1">
    <property type="nucleotide sequence ID" value="NZ_JBHSSR010000001.1"/>
</dbReference>
<name>A0A327ZY15_9STAP</name>
<keyword evidence="1" id="KW-0732">Signal</keyword>
<keyword evidence="3" id="KW-1185">Reference proteome</keyword>
<dbReference type="Proteomes" id="UP000249808">
    <property type="component" value="Unassembled WGS sequence"/>
</dbReference>
<organism evidence="2 3">
    <name type="scientific">Macrococcus epidermidis</name>
    <dbReference type="NCBI Taxonomy" id="1902580"/>
    <lineage>
        <taxon>Bacteria</taxon>
        <taxon>Bacillati</taxon>
        <taxon>Bacillota</taxon>
        <taxon>Bacilli</taxon>
        <taxon>Bacillales</taxon>
        <taxon>Staphylococcaceae</taxon>
        <taxon>Macrococcus</taxon>
    </lineage>
</organism>